<dbReference type="Proteomes" id="UP001601444">
    <property type="component" value="Unassembled WGS sequence"/>
</dbReference>
<sequence length="39" mass="4094">MNTCDRVVCLEFGRVIAAGTPDEVRGNPAVVRAYLGTAA</sequence>
<keyword evidence="3" id="KW-1185">Reference proteome</keyword>
<dbReference type="Pfam" id="PF12399">
    <property type="entry name" value="BCA_ABC_TP_C"/>
    <property type="match status" value="1"/>
</dbReference>
<reference evidence="2 3" key="1">
    <citation type="submission" date="2024-10" db="EMBL/GenBank/DDBJ databases">
        <title>The Natural Products Discovery Center: Release of the First 8490 Sequenced Strains for Exploring Actinobacteria Biosynthetic Diversity.</title>
        <authorList>
            <person name="Kalkreuter E."/>
            <person name="Kautsar S.A."/>
            <person name="Yang D."/>
            <person name="Bader C.D."/>
            <person name="Teijaro C.N."/>
            <person name="Fluegel L."/>
            <person name="Davis C.M."/>
            <person name="Simpson J.R."/>
            <person name="Lauterbach L."/>
            <person name="Steele A.D."/>
            <person name="Gui C."/>
            <person name="Meng S."/>
            <person name="Li G."/>
            <person name="Viehrig K."/>
            <person name="Ye F."/>
            <person name="Su P."/>
            <person name="Kiefer A.F."/>
            <person name="Nichols A."/>
            <person name="Cepeda A.J."/>
            <person name="Yan W."/>
            <person name="Fan B."/>
            <person name="Jiang Y."/>
            <person name="Adhikari A."/>
            <person name="Zheng C.-J."/>
            <person name="Schuster L."/>
            <person name="Cowan T.M."/>
            <person name="Smanski M.J."/>
            <person name="Chevrette M.G."/>
            <person name="De Carvalho L.P.S."/>
            <person name="Shen B."/>
        </authorList>
    </citation>
    <scope>NUCLEOTIDE SEQUENCE [LARGE SCALE GENOMIC DNA]</scope>
    <source>
        <strain evidence="2 3">NPDC004045</strain>
    </source>
</reference>
<dbReference type="RefSeq" id="WP_387699997.1">
    <property type="nucleotide sequence ID" value="NZ_JBIAMX010000005.1"/>
</dbReference>
<dbReference type="InterPro" id="IPR032823">
    <property type="entry name" value="BCA_ABC_TP_C"/>
</dbReference>
<name>A0ABW6PLS3_9NOCA</name>
<gene>
    <name evidence="2" type="ORF">ACFYTF_11000</name>
</gene>
<evidence type="ECO:0000259" key="1">
    <source>
        <dbReference type="Pfam" id="PF12399"/>
    </source>
</evidence>
<evidence type="ECO:0000313" key="2">
    <source>
        <dbReference type="EMBL" id="MFF0543350.1"/>
    </source>
</evidence>
<comment type="caution">
    <text evidence="2">The sequence shown here is derived from an EMBL/GenBank/DDBJ whole genome shotgun (WGS) entry which is preliminary data.</text>
</comment>
<proteinExistence type="predicted"/>
<dbReference type="EMBL" id="JBIAMX010000005">
    <property type="protein sequence ID" value="MFF0543350.1"/>
    <property type="molecule type" value="Genomic_DNA"/>
</dbReference>
<organism evidence="2 3">
    <name type="scientific">Nocardia thailandica</name>
    <dbReference type="NCBI Taxonomy" id="257275"/>
    <lineage>
        <taxon>Bacteria</taxon>
        <taxon>Bacillati</taxon>
        <taxon>Actinomycetota</taxon>
        <taxon>Actinomycetes</taxon>
        <taxon>Mycobacteriales</taxon>
        <taxon>Nocardiaceae</taxon>
        <taxon>Nocardia</taxon>
    </lineage>
</organism>
<protein>
    <recommendedName>
        <fullName evidence="1">Branched-chain amino acid ATP-binding cassette transporter C-terminal domain-containing protein</fullName>
    </recommendedName>
</protein>
<feature type="domain" description="Branched-chain amino acid ATP-binding cassette transporter C-terminal" evidence="1">
    <location>
        <begin position="14"/>
        <end position="38"/>
    </location>
</feature>
<evidence type="ECO:0000313" key="3">
    <source>
        <dbReference type="Proteomes" id="UP001601444"/>
    </source>
</evidence>
<accession>A0ABW6PLS3</accession>